<dbReference type="GO" id="GO:0006935">
    <property type="term" value="P:chemotaxis"/>
    <property type="evidence" value="ECO:0007669"/>
    <property type="project" value="InterPro"/>
</dbReference>
<evidence type="ECO:0000256" key="5">
    <source>
        <dbReference type="ARBA" id="ARBA00022692"/>
    </source>
</evidence>
<reference evidence="11 12" key="1">
    <citation type="submission" date="2016-11" db="EMBL/GenBank/DDBJ databases">
        <authorList>
            <person name="Jaros S."/>
            <person name="Januszkiewicz K."/>
            <person name="Wedrychowicz H."/>
        </authorList>
    </citation>
    <scope>NUCLEOTIDE SEQUENCE [LARGE SCALE GENOMIC DNA]</scope>
    <source>
        <strain evidence="11 12">ATCC 23634</strain>
    </source>
</reference>
<feature type="transmembrane region" description="Helical" evidence="9">
    <location>
        <begin position="179"/>
        <end position="202"/>
    </location>
</feature>
<sequence length="256" mass="27103">MDLATIIGMLVGAGVIGYAIYLGGSFMAFVDMPSILIVIGGGLAATLIRFPLAGIGRALLIGCKVAFTQGKVESRDVIARIVTMSETVRRSGPLGLDGFEDEDANLRKGAQFIADGYESTFIREAMELSRDLYLGRLTEGQRVFKALGDSAPAFGMIGTLVGLVQMLGNMEDPSTIGPAMAVALLTTLYGAVLANLVCLPIAEKLAARLIEEEIAQTLIIDGVLLVREQVSPSVVREKLVAYLPDQQGRQALAEAA</sequence>
<evidence type="ECO:0000256" key="2">
    <source>
        <dbReference type="ARBA" id="ARBA00008038"/>
    </source>
</evidence>
<dbReference type="PROSITE" id="PS01307">
    <property type="entry name" value="MOTA"/>
    <property type="match status" value="1"/>
</dbReference>
<dbReference type="STRING" id="665118.SAMN02983003_3838"/>
<keyword evidence="4" id="KW-1003">Cell membrane</keyword>
<dbReference type="AlphaFoldDB" id="A0A1K2I344"/>
<dbReference type="GO" id="GO:0005886">
    <property type="term" value="C:plasma membrane"/>
    <property type="evidence" value="ECO:0007669"/>
    <property type="project" value="UniProtKB-SubCell"/>
</dbReference>
<keyword evidence="8 9" id="KW-0472">Membrane</keyword>
<keyword evidence="3" id="KW-0813">Transport</keyword>
<evidence type="ECO:0000256" key="3">
    <source>
        <dbReference type="ARBA" id="ARBA00022448"/>
    </source>
</evidence>
<comment type="similarity">
    <text evidence="2">Belongs to the MotA family.</text>
</comment>
<keyword evidence="5 9" id="KW-0812">Transmembrane</keyword>
<dbReference type="Proteomes" id="UP000183447">
    <property type="component" value="Unassembled WGS sequence"/>
</dbReference>
<evidence type="ECO:0000259" key="10">
    <source>
        <dbReference type="Pfam" id="PF01618"/>
    </source>
</evidence>
<proteinExistence type="inferred from homology"/>
<evidence type="ECO:0000256" key="8">
    <source>
        <dbReference type="ARBA" id="ARBA00023136"/>
    </source>
</evidence>
<feature type="transmembrane region" description="Helical" evidence="9">
    <location>
        <begin position="146"/>
        <end position="167"/>
    </location>
</feature>
<keyword evidence="6" id="KW-0283">Flagellar rotation</keyword>
<dbReference type="Pfam" id="PF01618">
    <property type="entry name" value="MotA_ExbB"/>
    <property type="match status" value="1"/>
</dbReference>
<evidence type="ECO:0000256" key="7">
    <source>
        <dbReference type="ARBA" id="ARBA00022989"/>
    </source>
</evidence>
<dbReference type="InterPro" id="IPR002898">
    <property type="entry name" value="MotA_ExbB_proton_chnl"/>
</dbReference>
<evidence type="ECO:0000256" key="4">
    <source>
        <dbReference type="ARBA" id="ARBA00022475"/>
    </source>
</evidence>
<feature type="transmembrane region" description="Helical" evidence="9">
    <location>
        <begin position="7"/>
        <end position="29"/>
    </location>
</feature>
<evidence type="ECO:0000256" key="9">
    <source>
        <dbReference type="SAM" id="Phobius"/>
    </source>
</evidence>
<feature type="transmembrane region" description="Helical" evidence="9">
    <location>
        <begin position="35"/>
        <end position="52"/>
    </location>
</feature>
<dbReference type="InterPro" id="IPR000540">
    <property type="entry name" value="Flag_MotA_CS"/>
</dbReference>
<dbReference type="InterPro" id="IPR047055">
    <property type="entry name" value="MotA-like"/>
</dbReference>
<dbReference type="PANTHER" id="PTHR30433:SF2">
    <property type="entry name" value="MOTILITY PROTEIN A"/>
    <property type="match status" value="1"/>
</dbReference>
<evidence type="ECO:0000256" key="6">
    <source>
        <dbReference type="ARBA" id="ARBA00022779"/>
    </source>
</evidence>
<dbReference type="EMBL" id="FPKU01000004">
    <property type="protein sequence ID" value="SFZ86647.1"/>
    <property type="molecule type" value="Genomic_DNA"/>
</dbReference>
<gene>
    <name evidence="11" type="ORF">SAMN02983003_3838</name>
</gene>
<keyword evidence="7 9" id="KW-1133">Transmembrane helix</keyword>
<protein>
    <submittedName>
        <fullName evidence="11">Chemotaxis protein MotA</fullName>
    </submittedName>
</protein>
<name>A0A1K2I344_9HYPH</name>
<comment type="subcellular location">
    <subcellularLocation>
        <location evidence="1">Cell membrane</location>
        <topology evidence="1">Multi-pass membrane protein</topology>
    </subcellularLocation>
</comment>
<keyword evidence="12" id="KW-1185">Reference proteome</keyword>
<organism evidence="11 12">
    <name type="scientific">Devosia enhydra</name>
    <dbReference type="NCBI Taxonomy" id="665118"/>
    <lineage>
        <taxon>Bacteria</taxon>
        <taxon>Pseudomonadati</taxon>
        <taxon>Pseudomonadota</taxon>
        <taxon>Alphaproteobacteria</taxon>
        <taxon>Hyphomicrobiales</taxon>
        <taxon>Devosiaceae</taxon>
        <taxon>Devosia</taxon>
    </lineage>
</organism>
<accession>A0A1K2I344</accession>
<evidence type="ECO:0000256" key="1">
    <source>
        <dbReference type="ARBA" id="ARBA00004651"/>
    </source>
</evidence>
<evidence type="ECO:0000313" key="12">
    <source>
        <dbReference type="Proteomes" id="UP000183447"/>
    </source>
</evidence>
<dbReference type="PANTHER" id="PTHR30433">
    <property type="entry name" value="CHEMOTAXIS PROTEIN MOTA"/>
    <property type="match status" value="1"/>
</dbReference>
<dbReference type="GO" id="GO:0071978">
    <property type="term" value="P:bacterial-type flagellum-dependent swarming motility"/>
    <property type="evidence" value="ECO:0007669"/>
    <property type="project" value="InterPro"/>
</dbReference>
<dbReference type="OrthoDB" id="9806929at2"/>
<evidence type="ECO:0000313" key="11">
    <source>
        <dbReference type="EMBL" id="SFZ86647.1"/>
    </source>
</evidence>
<feature type="domain" description="MotA/TolQ/ExbB proton channel" evidence="10">
    <location>
        <begin position="103"/>
        <end position="211"/>
    </location>
</feature>
<dbReference type="RefSeq" id="WP_072346536.1">
    <property type="nucleotide sequence ID" value="NZ_FPKU01000004.1"/>
</dbReference>